<gene>
    <name evidence="7" type="ORF">CHIRRI_LOCUS7988</name>
</gene>
<dbReference type="OrthoDB" id="201153at2759"/>
<dbReference type="PANTHER" id="PTHR43851">
    <property type="match status" value="1"/>
</dbReference>
<name>A0A9N9WTW3_9DIPT</name>
<proteinExistence type="inferred from homology"/>
<evidence type="ECO:0000256" key="2">
    <source>
        <dbReference type="ARBA" id="ARBA00009670"/>
    </source>
</evidence>
<dbReference type="GO" id="GO:0006744">
    <property type="term" value="P:ubiquinone biosynthetic process"/>
    <property type="evidence" value="ECO:0007669"/>
    <property type="project" value="TreeGrafter"/>
</dbReference>
<dbReference type="GO" id="GO:0016740">
    <property type="term" value="F:transferase activity"/>
    <property type="evidence" value="ECO:0007669"/>
    <property type="project" value="UniProtKB-KW"/>
</dbReference>
<evidence type="ECO:0000256" key="4">
    <source>
        <dbReference type="ARBA" id="ARBA00022741"/>
    </source>
</evidence>
<dbReference type="Gene3D" id="1.10.510.10">
    <property type="entry name" value="Transferase(Phosphotransferase) domain 1"/>
    <property type="match status" value="1"/>
</dbReference>
<dbReference type="InterPro" id="IPR004147">
    <property type="entry name" value="ABC1_dom"/>
</dbReference>
<keyword evidence="5" id="KW-0067">ATP-binding</keyword>
<dbReference type="PANTHER" id="PTHR43851:SF3">
    <property type="entry name" value="COENZYME Q8"/>
    <property type="match status" value="1"/>
</dbReference>
<keyword evidence="8" id="KW-1185">Reference proteome</keyword>
<evidence type="ECO:0000256" key="1">
    <source>
        <dbReference type="ARBA" id="ARBA00004749"/>
    </source>
</evidence>
<evidence type="ECO:0000313" key="8">
    <source>
        <dbReference type="Proteomes" id="UP001153620"/>
    </source>
</evidence>
<dbReference type="AlphaFoldDB" id="A0A9N9WTW3"/>
<accession>A0A9N9WTW3</accession>
<evidence type="ECO:0000256" key="3">
    <source>
        <dbReference type="ARBA" id="ARBA00022679"/>
    </source>
</evidence>
<evidence type="ECO:0000313" key="7">
    <source>
        <dbReference type="EMBL" id="CAG9805111.1"/>
    </source>
</evidence>
<dbReference type="EMBL" id="OU895878">
    <property type="protein sequence ID" value="CAG9805111.1"/>
    <property type="molecule type" value="Genomic_DNA"/>
</dbReference>
<dbReference type="InterPro" id="IPR051409">
    <property type="entry name" value="Atypical_kinase_ADCK"/>
</dbReference>
<dbReference type="Pfam" id="PF03109">
    <property type="entry name" value="ABC1"/>
    <property type="match status" value="1"/>
</dbReference>
<keyword evidence="3" id="KW-0808">Transferase</keyword>
<comment type="pathway">
    <text evidence="1">Cofactor biosynthesis; ubiquinone biosynthesis.</text>
</comment>
<reference evidence="7" key="1">
    <citation type="submission" date="2022-01" db="EMBL/GenBank/DDBJ databases">
        <authorList>
            <person name="King R."/>
        </authorList>
    </citation>
    <scope>NUCLEOTIDE SEQUENCE</scope>
</reference>
<dbReference type="Proteomes" id="UP001153620">
    <property type="component" value="Chromosome 2"/>
</dbReference>
<keyword evidence="4" id="KW-0547">Nucleotide-binding</keyword>
<feature type="domain" description="ABC1 atypical kinase-like" evidence="6">
    <location>
        <begin position="328"/>
        <end position="568"/>
    </location>
</feature>
<dbReference type="InterPro" id="IPR011009">
    <property type="entry name" value="Kinase-like_dom_sf"/>
</dbReference>
<protein>
    <recommendedName>
        <fullName evidence="6">ABC1 atypical kinase-like domain-containing protein</fullName>
    </recommendedName>
</protein>
<reference evidence="7" key="2">
    <citation type="submission" date="2022-10" db="EMBL/GenBank/DDBJ databases">
        <authorList>
            <consortium name="ENA_rothamsted_submissions"/>
            <consortium name="culmorum"/>
            <person name="King R."/>
        </authorList>
    </citation>
    <scope>NUCLEOTIDE SEQUENCE</scope>
</reference>
<dbReference type="CDD" id="cd13970">
    <property type="entry name" value="ABC1_ADCK3"/>
    <property type="match status" value="1"/>
</dbReference>
<dbReference type="SUPFAM" id="SSF56112">
    <property type="entry name" value="Protein kinase-like (PK-like)"/>
    <property type="match status" value="1"/>
</dbReference>
<evidence type="ECO:0000256" key="5">
    <source>
        <dbReference type="ARBA" id="ARBA00022840"/>
    </source>
</evidence>
<comment type="similarity">
    <text evidence="2">Belongs to the protein kinase superfamily. ADCK protein kinase family.</text>
</comment>
<evidence type="ECO:0000259" key="6">
    <source>
        <dbReference type="Pfam" id="PF03109"/>
    </source>
</evidence>
<dbReference type="InterPro" id="IPR034646">
    <property type="entry name" value="ADCK3_dom"/>
</dbReference>
<dbReference type="GO" id="GO:0005524">
    <property type="term" value="F:ATP binding"/>
    <property type="evidence" value="ECO:0007669"/>
    <property type="project" value="UniProtKB-KW"/>
</dbReference>
<organism evidence="7 8">
    <name type="scientific">Chironomus riparius</name>
    <dbReference type="NCBI Taxonomy" id="315576"/>
    <lineage>
        <taxon>Eukaryota</taxon>
        <taxon>Metazoa</taxon>
        <taxon>Ecdysozoa</taxon>
        <taxon>Arthropoda</taxon>
        <taxon>Hexapoda</taxon>
        <taxon>Insecta</taxon>
        <taxon>Pterygota</taxon>
        <taxon>Neoptera</taxon>
        <taxon>Endopterygota</taxon>
        <taxon>Diptera</taxon>
        <taxon>Nematocera</taxon>
        <taxon>Chironomoidea</taxon>
        <taxon>Chironomidae</taxon>
        <taxon>Chironominae</taxon>
        <taxon>Chironomus</taxon>
    </lineage>
</organism>
<sequence>MNKYTQDIFGIIKGIQLVANASLKTQEAYFKHIWSNSTVREAIDNNLKQTAECGKKVMNNPSEELQNINNILKESVSRSSVVIDGLRQYMSSGRSSMPIGSLDFSNDKSSKSYSSLNNIKDLDIASITLKELENMLAEHNKIREVNLRIDEKVKPKKPKKIMHEGKLDLIENIPVTPSQSEPQIEVVKQKASPSVLQDEKQVQTMMSFITNFDKTPIKEEIKPKAPVQELKFVAKQRTVPSSRIGRAASFGSLFAGLSIGTVGELTKGALGLGGSTSVKEAFLSPQNAERIVDTLCKVRGAALKLGQILSIQDTNVVSPQLIQAFDRVRQAADYMPNFQVEKVMKEELGSEWRSKYASFEDKPFAAASIGQVHKGILHDGTIVAVKIQYPGVARSIESDIDNLVSMLKVWNLFPPGMFIDNVVKVAKRELAWEVDYLREAEFTTNFGEMIKRYTQFKVPKVINDLTTARVITTEFVPGVPMDSCFNLSEEHKNHIARMVMQLCLLELFDVRCMQTDPNWSNFLYDESSRRLMLIDFGATRFYTKNFIDNYLKVIIAATKNDRKEVQRLSVEMGFLTGHETKVMEDAHIDAVMILGEVFSVEGEFDFGKQQTTKKIASLVPVMVAHRLCPPPEEIYSLHRKLSGVFLLCYKLNAKFACRPMFDEIVKNYKFDD</sequence>